<evidence type="ECO:0000256" key="1">
    <source>
        <dbReference type="SAM" id="MobiDB-lite"/>
    </source>
</evidence>
<evidence type="ECO:0008006" key="4">
    <source>
        <dbReference type="Google" id="ProtNLM"/>
    </source>
</evidence>
<organism evidence="2 3">
    <name type="scientific">Polyangium fumosum</name>
    <dbReference type="NCBI Taxonomy" id="889272"/>
    <lineage>
        <taxon>Bacteria</taxon>
        <taxon>Pseudomonadati</taxon>
        <taxon>Myxococcota</taxon>
        <taxon>Polyangia</taxon>
        <taxon>Polyangiales</taxon>
        <taxon>Polyangiaceae</taxon>
        <taxon>Polyangium</taxon>
    </lineage>
</organism>
<name>A0A4U1IY83_9BACT</name>
<accession>A0A4U1IY83</accession>
<protein>
    <recommendedName>
        <fullName evidence="4">Peptidase C39-like domain-containing protein</fullName>
    </recommendedName>
</protein>
<evidence type="ECO:0000313" key="3">
    <source>
        <dbReference type="Proteomes" id="UP000309215"/>
    </source>
</evidence>
<dbReference type="Proteomes" id="UP000309215">
    <property type="component" value="Unassembled WGS sequence"/>
</dbReference>
<dbReference type="RefSeq" id="WP_136933988.1">
    <property type="nucleotide sequence ID" value="NZ_SSMQ01000056.1"/>
</dbReference>
<gene>
    <name evidence="2" type="ORF">E8A74_37895</name>
</gene>
<feature type="region of interest" description="Disordered" evidence="1">
    <location>
        <begin position="92"/>
        <end position="112"/>
    </location>
</feature>
<sequence>MASIRNSQGSLVLFDSYDEVDDEAAGITLPGHLEDWLKEVGYQKVVNKTNIGGLYNDIAKRRLIEAINMQNDGYKVFLLILAALLEGDEHDESTQAKKTKKGKSDKSNNSKGGSFPNHWVILEWGSVTLPHQGNFRVYSWGSNQYTIPPAGETWDLDFIAARYYGFIAAKY</sequence>
<reference evidence="2 3" key="1">
    <citation type="submission" date="2019-04" db="EMBL/GenBank/DDBJ databases">
        <authorList>
            <person name="Li Y."/>
            <person name="Wang J."/>
        </authorList>
    </citation>
    <scope>NUCLEOTIDE SEQUENCE [LARGE SCALE GENOMIC DNA]</scope>
    <source>
        <strain evidence="2 3">DSM 14668</strain>
    </source>
</reference>
<dbReference type="OrthoDB" id="5322756at2"/>
<evidence type="ECO:0000313" key="2">
    <source>
        <dbReference type="EMBL" id="TKC99504.1"/>
    </source>
</evidence>
<dbReference type="EMBL" id="SSMQ01000056">
    <property type="protein sequence ID" value="TKC99504.1"/>
    <property type="molecule type" value="Genomic_DNA"/>
</dbReference>
<comment type="caution">
    <text evidence="2">The sequence shown here is derived from an EMBL/GenBank/DDBJ whole genome shotgun (WGS) entry which is preliminary data.</text>
</comment>
<proteinExistence type="predicted"/>
<dbReference type="AlphaFoldDB" id="A0A4U1IY83"/>
<keyword evidence="3" id="KW-1185">Reference proteome</keyword>